<dbReference type="EMBL" id="GAHY01002091">
    <property type="protein sequence ID" value="JAA75419.1"/>
    <property type="molecule type" value="mRNA"/>
</dbReference>
<dbReference type="PIRSF" id="PIRSF036893">
    <property type="entry name" value="Lipocalin_ApoD"/>
    <property type="match status" value="1"/>
</dbReference>
<keyword evidence="3" id="KW-0732">Signal</keyword>
<dbReference type="VEuPathDB" id="VectorBase:RPRC010099"/>
<evidence type="ECO:0000256" key="3">
    <source>
        <dbReference type="PIRNR" id="PIRNR036893"/>
    </source>
</evidence>
<dbReference type="InterPro" id="IPR000566">
    <property type="entry name" value="Lipocln_cytosolic_FA-bd_dom"/>
</dbReference>
<dbReference type="SUPFAM" id="SSF50814">
    <property type="entry name" value="Lipocalins"/>
    <property type="match status" value="1"/>
</dbReference>
<dbReference type="PRINTS" id="PR01273">
    <property type="entry name" value="INVTBRTCOLOR"/>
</dbReference>
<dbReference type="Gene3D" id="2.40.128.20">
    <property type="match status" value="1"/>
</dbReference>
<organism evidence="5">
    <name type="scientific">Rhodnius prolixus</name>
    <name type="common">Triatomid bug</name>
    <dbReference type="NCBI Taxonomy" id="13249"/>
    <lineage>
        <taxon>Eukaryota</taxon>
        <taxon>Metazoa</taxon>
        <taxon>Ecdysozoa</taxon>
        <taxon>Arthropoda</taxon>
        <taxon>Hexapoda</taxon>
        <taxon>Insecta</taxon>
        <taxon>Pterygota</taxon>
        <taxon>Neoptera</taxon>
        <taxon>Paraneoptera</taxon>
        <taxon>Hemiptera</taxon>
        <taxon>Heteroptera</taxon>
        <taxon>Panheteroptera</taxon>
        <taxon>Cimicomorpha</taxon>
        <taxon>Reduviidae</taxon>
        <taxon>Triatominae</taxon>
        <taxon>Rhodnius</taxon>
    </lineage>
</organism>
<accession>R4G315</accession>
<dbReference type="RefSeq" id="XP_073995513.1">
    <property type="nucleotide sequence ID" value="XM_074139412.1"/>
</dbReference>
<evidence type="ECO:0000256" key="1">
    <source>
        <dbReference type="ARBA" id="ARBA00006889"/>
    </source>
</evidence>
<dbReference type="FunCoup" id="R4G315">
    <property type="interactions" value="26"/>
</dbReference>
<evidence type="ECO:0000256" key="2">
    <source>
        <dbReference type="ARBA" id="ARBA00023157"/>
    </source>
</evidence>
<dbReference type="GO" id="GO:0031409">
    <property type="term" value="F:pigment binding"/>
    <property type="evidence" value="ECO:0007669"/>
    <property type="project" value="InterPro"/>
</dbReference>
<dbReference type="AlphaFoldDB" id="R4G315"/>
<dbReference type="GO" id="GO:0005737">
    <property type="term" value="C:cytoplasm"/>
    <property type="evidence" value="ECO:0007669"/>
    <property type="project" value="TreeGrafter"/>
</dbReference>
<reference evidence="6" key="3">
    <citation type="submission" date="2015-05" db="UniProtKB">
        <authorList>
            <consortium name="EnsemblMetazoa"/>
        </authorList>
    </citation>
    <scope>IDENTIFICATION</scope>
</reference>
<sequence>MKLNWAATVSWGYQLLLVIAICFFSLSSGQRPAFGRCPDVTPKKDFDVSQFTGEWNEIERSFYLFESSLSCTKLNFTLYSNDTMVADVNYRAPWRGTSSTSEYIIKDVSKTPGILNMVLASTLPALIARMAPGSGKYIVLDTDYIDYALIYSCTDLRLVHADFIWVLGRSKDISIDARTIIYSTLDKLKINRDRLLLSKTKDC</sequence>
<reference evidence="7" key="2">
    <citation type="submission" date="2015-04" db="EMBL/GenBank/DDBJ databases">
        <authorList>
            <person name="Wilson R.K."/>
            <person name="Warren W."/>
            <person name="Dotson E."/>
            <person name="Oliveira P.L."/>
        </authorList>
    </citation>
    <scope>NUCLEOTIDE SEQUENCE</scope>
</reference>
<dbReference type="eggNOG" id="KOG4824">
    <property type="taxonomic scope" value="Eukaryota"/>
</dbReference>
<dbReference type="GO" id="GO:0000302">
    <property type="term" value="P:response to reactive oxygen species"/>
    <property type="evidence" value="ECO:0007669"/>
    <property type="project" value="TreeGrafter"/>
</dbReference>
<dbReference type="EnsemblMetazoa" id="RPRC010099-RA">
    <property type="protein sequence ID" value="RPRC010099-PA"/>
    <property type="gene ID" value="RPRC010099"/>
</dbReference>
<dbReference type="PANTHER" id="PTHR10612:SF41">
    <property type="entry name" value="GLIAL LAZARILLO, ISOFORM A"/>
    <property type="match status" value="1"/>
</dbReference>
<dbReference type="EMBL" id="ACPB03008059">
    <property type="status" value="NOT_ANNOTATED_CDS"/>
    <property type="molecule type" value="Genomic_DNA"/>
</dbReference>
<comment type="similarity">
    <text evidence="1 3">Belongs to the calycin superfamily. Lipocalin family.</text>
</comment>
<keyword evidence="2" id="KW-1015">Disulfide bond</keyword>
<dbReference type="InterPro" id="IPR003057">
    <property type="entry name" value="Invtbrt_color"/>
</dbReference>
<proteinExistence type="evidence at transcript level"/>
<evidence type="ECO:0000313" key="5">
    <source>
        <dbReference type="EMBL" id="JAA75419.1"/>
    </source>
</evidence>
<keyword evidence="7" id="KW-1185">Reference proteome</keyword>
<feature type="chain" id="PRO_5013989156" evidence="3">
    <location>
        <begin position="30"/>
        <end position="203"/>
    </location>
</feature>
<dbReference type="GO" id="GO:0006629">
    <property type="term" value="P:lipid metabolic process"/>
    <property type="evidence" value="ECO:0007669"/>
    <property type="project" value="TreeGrafter"/>
</dbReference>
<reference evidence="5" key="1">
    <citation type="submission" date="2013-04" db="EMBL/GenBank/DDBJ databases">
        <title>An insight into the transcriptome of the digestive tract of the blood sucking bug, Rhodnius prolixus.</title>
        <authorList>
            <person name="Ribeiro J.M.C."/>
            <person name="Genta F.A."/>
            <person name="Sorgine M.H.F."/>
            <person name="Paiva-Silva G.O."/>
            <person name="Majerowicz D."/>
            <person name="Medeiros M."/>
            <person name="Koerich L."/>
            <person name="Terra W.R."/>
            <person name="Ferreira C."/>
            <person name="Pimentel A.C."/>
            <person name="Bisch P.M."/>
            <person name="Diniz M.M.P."/>
            <person name="Nascimento R."/>
            <person name="Salmon D."/>
            <person name="Silber A.M."/>
            <person name="Alves M."/>
            <person name="Oliveira M.F."/>
            <person name="Gondim K.C."/>
            <person name="Silva Neto M.A.C."/>
            <person name="Atella G.C."/>
            <person name="Araujo H."/>
            <person name="Dias F.S."/>
            <person name="Polycarpo C.R."/>
            <person name="Fampa P."/>
            <person name="Melo A.C."/>
            <person name="Tanaka A.S."/>
            <person name="Balczun C."/>
            <person name="Oliveira J.H.M."/>
            <person name="Goncalves R."/>
            <person name="Lazoski C."/>
            <person name="Pereira M.A."/>
            <person name="Rivera-Pomar R."/>
            <person name="Diambra L."/>
            <person name="Schaub G.A."/>
            <person name="Garcia E.S."/>
            <person name="Azambuja P."/>
            <person name="Braz G.R.C."/>
            <person name="Oliveira P.L."/>
        </authorList>
    </citation>
    <scope>NUCLEOTIDE SEQUENCE</scope>
</reference>
<dbReference type="Proteomes" id="UP000015103">
    <property type="component" value="Unassembled WGS sequence"/>
</dbReference>
<feature type="domain" description="Lipocalin/cytosolic fatty-acid binding" evidence="4">
    <location>
        <begin position="53"/>
        <end position="193"/>
    </location>
</feature>
<dbReference type="GeneID" id="141459866"/>
<evidence type="ECO:0000313" key="7">
    <source>
        <dbReference type="Proteomes" id="UP000015103"/>
    </source>
</evidence>
<dbReference type="PANTHER" id="PTHR10612">
    <property type="entry name" value="APOLIPOPROTEIN D"/>
    <property type="match status" value="1"/>
</dbReference>
<dbReference type="InterPro" id="IPR022271">
    <property type="entry name" value="Lipocalin_ApoD"/>
</dbReference>
<dbReference type="RefSeq" id="XP_073995515.1">
    <property type="nucleotide sequence ID" value="XM_074139414.1"/>
</dbReference>
<dbReference type="InParanoid" id="R4G315"/>
<dbReference type="RefSeq" id="XP_073995514.1">
    <property type="nucleotide sequence ID" value="XM_074139413.1"/>
</dbReference>
<feature type="signal peptide" evidence="3">
    <location>
        <begin position="1"/>
        <end position="29"/>
    </location>
</feature>
<protein>
    <submittedName>
        <fullName evidence="5 6">Putative salivary lipocalin</fullName>
    </submittedName>
</protein>
<evidence type="ECO:0000313" key="6">
    <source>
        <dbReference type="EnsemblMetazoa" id="RPRC010099-PA"/>
    </source>
</evidence>
<dbReference type="OMA" id="VHADQIW"/>
<dbReference type="HOGENOM" id="CLU_068449_2_1_1"/>
<evidence type="ECO:0000259" key="4">
    <source>
        <dbReference type="Pfam" id="PF00061"/>
    </source>
</evidence>
<dbReference type="InterPro" id="IPR012674">
    <property type="entry name" value="Calycin"/>
</dbReference>
<dbReference type="Pfam" id="PF00061">
    <property type="entry name" value="Lipocalin"/>
    <property type="match status" value="1"/>
</dbReference>
<name>R4G315_RHOPR</name>